<gene>
    <name evidence="1" type="ordered locus">HP15_621</name>
</gene>
<dbReference type="AlphaFoldDB" id="E4PP73"/>
<sequence>MCCGSPAILEMREDKFPALNRIIVFLGLTAGVRIPVVFLPGNHSDPCPEAAPTRHSIDSFATSITLGWRSCLSTCPE</sequence>
<dbReference type="Proteomes" id="UP000007077">
    <property type="component" value="Chromosome"/>
</dbReference>
<evidence type="ECO:0000313" key="2">
    <source>
        <dbReference type="Proteomes" id="UP000007077"/>
    </source>
</evidence>
<dbReference type="PATRIC" id="fig|225937.3.peg.628"/>
<organism evidence="1 2">
    <name type="scientific">Marinobacter adhaerens (strain DSM 23420 / HP15)</name>
    <dbReference type="NCBI Taxonomy" id="225937"/>
    <lineage>
        <taxon>Bacteria</taxon>
        <taxon>Pseudomonadati</taxon>
        <taxon>Pseudomonadota</taxon>
        <taxon>Gammaproteobacteria</taxon>
        <taxon>Pseudomonadales</taxon>
        <taxon>Marinobacteraceae</taxon>
        <taxon>Marinobacter</taxon>
    </lineage>
</organism>
<evidence type="ECO:0000313" key="1">
    <source>
        <dbReference type="EMBL" id="ADP96385.1"/>
    </source>
</evidence>
<dbReference type="KEGG" id="mad:HP15_621"/>
<reference evidence="1 2" key="1">
    <citation type="journal article" date="2010" name="Stand. Genomic Sci.">
        <title>Complete genome sequence of Marinobacter adhaerens type strain (HP15), a diatom-interacting marine microorganism.</title>
        <authorList>
            <person name="Gardes A."/>
            <person name="Kaeppel E."/>
            <person name="Shehzad A."/>
            <person name="Seebah S."/>
            <person name="Teeling H."/>
            <person name="Yarza P."/>
            <person name="Glockner F.O."/>
            <person name="Grossart H.P."/>
            <person name="Ullrich M.S."/>
        </authorList>
    </citation>
    <scope>NUCLEOTIDE SEQUENCE [LARGE SCALE GENOMIC DNA]</scope>
    <source>
        <strain evidence="2">DSM 23420 / HP15</strain>
    </source>
</reference>
<name>E4PP73_MARAH</name>
<dbReference type="STRING" id="225937.HP15_621"/>
<proteinExistence type="predicted"/>
<protein>
    <submittedName>
        <fullName evidence="1">Uncharacterized protein</fullName>
    </submittedName>
</protein>
<reference evidence="2" key="2">
    <citation type="submission" date="2010-02" db="EMBL/GenBank/DDBJ databases">
        <title>Complete genome sequence of Marinobacter adhaerens type strain (HP15).</title>
        <authorList>
            <person name="Gaerdes A.A.M."/>
            <person name="Kaeppel E."/>
            <person name="Shezad A."/>
            <person name="Seebah S."/>
            <person name="Teeling H."/>
            <person name="Yarza P."/>
            <person name="Gloeckner F.O."/>
            <person name="Ullrich M.S."/>
        </authorList>
    </citation>
    <scope>NUCLEOTIDE SEQUENCE [LARGE SCALE GENOMIC DNA]</scope>
    <source>
        <strain evidence="2">DSM 23420 / HP15</strain>
    </source>
</reference>
<dbReference type="HOGENOM" id="CLU_2633906_0_0_6"/>
<dbReference type="EMBL" id="CP001978">
    <property type="protein sequence ID" value="ADP96385.1"/>
    <property type="molecule type" value="Genomic_DNA"/>
</dbReference>
<accession>E4PP73</accession>